<dbReference type="GO" id="GO:0019288">
    <property type="term" value="P:isopentenyl diphosphate biosynthetic process, methylerythritol 4-phosphate pathway"/>
    <property type="evidence" value="ECO:0007669"/>
    <property type="project" value="UniProtKB-UniRule"/>
</dbReference>
<evidence type="ECO:0000256" key="7">
    <source>
        <dbReference type="HAMAP-Rule" id="MF_00108"/>
    </source>
</evidence>
<dbReference type="FunFam" id="3.90.550.10:FF:000003">
    <property type="entry name" value="2-C-methyl-D-erythritol 4-phosphate cytidylyltransferase"/>
    <property type="match status" value="1"/>
</dbReference>
<protein>
    <recommendedName>
        <fullName evidence="7">2-C-methyl-D-erythritol 4-phosphate cytidylyltransferase</fullName>
        <ecNumber evidence="7">2.7.7.60</ecNumber>
    </recommendedName>
    <alternativeName>
        <fullName evidence="7">4-diphosphocytidyl-2C-methyl-D-erythritol synthase</fullName>
    </alternativeName>
    <alternativeName>
        <fullName evidence="7">MEP cytidylyltransferase</fullName>
        <shortName evidence="7">MCT</shortName>
    </alternativeName>
</protein>
<name>A0A1M5C740_9GAMM</name>
<dbReference type="UniPathway" id="UPA00056">
    <property type="reaction ID" value="UER00093"/>
</dbReference>
<dbReference type="EMBL" id="FQVF01000008">
    <property type="protein sequence ID" value="SHF50427.1"/>
    <property type="molecule type" value="Genomic_DNA"/>
</dbReference>
<dbReference type="GO" id="GO:0050518">
    <property type="term" value="F:2-C-methyl-D-erythritol 4-phosphate cytidylyltransferase activity"/>
    <property type="evidence" value="ECO:0007669"/>
    <property type="project" value="UniProtKB-UniRule"/>
</dbReference>
<dbReference type="InterPro" id="IPR018294">
    <property type="entry name" value="ISPD_synthase_CS"/>
</dbReference>
<comment type="pathway">
    <text evidence="2 7">Isoprenoid biosynthesis; isopentenyl diphosphate biosynthesis via DXP pathway; isopentenyl diphosphate from 1-deoxy-D-xylulose 5-phosphate: step 2/6.</text>
</comment>
<comment type="function">
    <text evidence="7">Catalyzes the formation of 4-diphosphocytidyl-2-C-methyl-D-erythritol from CTP and 2-C-methyl-D-erythritol 4-phosphate (MEP).</text>
</comment>
<comment type="similarity">
    <text evidence="3 7">Belongs to the IspD/TarI cytidylyltransferase family. IspD subfamily.</text>
</comment>
<keyword evidence="4 7" id="KW-0808">Transferase</keyword>
<reference evidence="9" key="1">
    <citation type="submission" date="2016-11" db="EMBL/GenBank/DDBJ databases">
        <authorList>
            <person name="Varghese N."/>
            <person name="Submissions S."/>
        </authorList>
    </citation>
    <scope>NUCLEOTIDE SEQUENCE [LARGE SCALE GENOMIC DNA]</scope>
    <source>
        <strain evidence="9">DSM 16579</strain>
    </source>
</reference>
<dbReference type="STRING" id="1122206.SAMN02745753_02113"/>
<keyword evidence="9" id="KW-1185">Reference proteome</keyword>
<evidence type="ECO:0000256" key="3">
    <source>
        <dbReference type="ARBA" id="ARBA00009789"/>
    </source>
</evidence>
<dbReference type="InterPro" id="IPR050088">
    <property type="entry name" value="IspD/TarI_cytidylyltransf_bact"/>
</dbReference>
<dbReference type="OrthoDB" id="9806837at2"/>
<gene>
    <name evidence="7" type="primary">ispD</name>
    <name evidence="8" type="ORF">SAMN02745753_02113</name>
</gene>
<feature type="site" description="Transition state stabilizer" evidence="7">
    <location>
        <position position="17"/>
    </location>
</feature>
<feature type="site" description="Transition state stabilizer" evidence="7">
    <location>
        <position position="24"/>
    </location>
</feature>
<dbReference type="PANTHER" id="PTHR32125:SF4">
    <property type="entry name" value="2-C-METHYL-D-ERYTHRITOL 4-PHOSPHATE CYTIDYLYLTRANSFERASE, CHLOROPLASTIC"/>
    <property type="match status" value="1"/>
</dbReference>
<dbReference type="SUPFAM" id="SSF53448">
    <property type="entry name" value="Nucleotide-diphospho-sugar transferases"/>
    <property type="match status" value="1"/>
</dbReference>
<dbReference type="EC" id="2.7.7.60" evidence="7"/>
<accession>A0A1M5C740</accession>
<comment type="catalytic activity">
    <reaction evidence="1 7">
        <text>2-C-methyl-D-erythritol 4-phosphate + CTP + H(+) = 4-CDP-2-C-methyl-D-erythritol + diphosphate</text>
        <dbReference type="Rhea" id="RHEA:13429"/>
        <dbReference type="ChEBI" id="CHEBI:15378"/>
        <dbReference type="ChEBI" id="CHEBI:33019"/>
        <dbReference type="ChEBI" id="CHEBI:37563"/>
        <dbReference type="ChEBI" id="CHEBI:57823"/>
        <dbReference type="ChEBI" id="CHEBI:58262"/>
        <dbReference type="EC" id="2.7.7.60"/>
    </reaction>
</comment>
<keyword evidence="6 7" id="KW-0414">Isoprene biosynthesis</keyword>
<organism evidence="8 9">
    <name type="scientific">Marinomonas polaris DSM 16579</name>
    <dbReference type="NCBI Taxonomy" id="1122206"/>
    <lineage>
        <taxon>Bacteria</taxon>
        <taxon>Pseudomonadati</taxon>
        <taxon>Pseudomonadota</taxon>
        <taxon>Gammaproteobacteria</taxon>
        <taxon>Oceanospirillales</taxon>
        <taxon>Oceanospirillaceae</taxon>
        <taxon>Marinomonas</taxon>
    </lineage>
</organism>
<evidence type="ECO:0000256" key="2">
    <source>
        <dbReference type="ARBA" id="ARBA00004787"/>
    </source>
</evidence>
<dbReference type="InterPro" id="IPR029044">
    <property type="entry name" value="Nucleotide-diphossugar_trans"/>
</dbReference>
<dbReference type="CDD" id="cd02516">
    <property type="entry name" value="CDP-ME_synthetase"/>
    <property type="match status" value="1"/>
</dbReference>
<evidence type="ECO:0000256" key="4">
    <source>
        <dbReference type="ARBA" id="ARBA00022679"/>
    </source>
</evidence>
<proteinExistence type="inferred from homology"/>
<dbReference type="NCBIfam" id="TIGR00453">
    <property type="entry name" value="ispD"/>
    <property type="match status" value="1"/>
</dbReference>
<dbReference type="Pfam" id="PF01128">
    <property type="entry name" value="IspD"/>
    <property type="match status" value="1"/>
</dbReference>
<dbReference type="Gene3D" id="3.90.550.10">
    <property type="entry name" value="Spore Coat Polysaccharide Biosynthesis Protein SpsA, Chain A"/>
    <property type="match status" value="1"/>
</dbReference>
<dbReference type="Proteomes" id="UP000184517">
    <property type="component" value="Unassembled WGS sequence"/>
</dbReference>
<dbReference type="AlphaFoldDB" id="A0A1M5C740"/>
<evidence type="ECO:0000313" key="9">
    <source>
        <dbReference type="Proteomes" id="UP000184517"/>
    </source>
</evidence>
<feature type="site" description="Positions MEP for the nucleophilic attack" evidence="7">
    <location>
        <position position="213"/>
    </location>
</feature>
<evidence type="ECO:0000256" key="6">
    <source>
        <dbReference type="ARBA" id="ARBA00023229"/>
    </source>
</evidence>
<dbReference type="PANTHER" id="PTHR32125">
    <property type="entry name" value="2-C-METHYL-D-ERYTHRITOL 4-PHOSPHATE CYTIDYLYLTRANSFERASE, CHLOROPLASTIC"/>
    <property type="match status" value="1"/>
</dbReference>
<sequence>MIKPLWVIIPAAGVGQRMQANCPKQYLPLAGQTILDRTIDIFISHPLIAGVLVGVGENDAYWSDSKWQQHDLVHMFVGGKERCDTVQKGLRYLLDTVDVMQQDVLVHDAARPLLSQAALNRIIHHTSDQGALLAMPAKDTVKLQVLGQPLVDATLDRGTIWLAQTPQKFPAQALLDALQQAQAYGVVVTDECSAMEFSGWHPDLVIGESSNIKITLPEDLLIAEALFSYILDSNSKCNS</sequence>
<dbReference type="PROSITE" id="PS01295">
    <property type="entry name" value="ISPD"/>
    <property type="match status" value="1"/>
</dbReference>
<feature type="site" description="Positions MEP for the nucleophilic attack" evidence="7">
    <location>
        <position position="157"/>
    </location>
</feature>
<dbReference type="RefSeq" id="WP_072839660.1">
    <property type="nucleotide sequence ID" value="NZ_FQVF01000008.1"/>
</dbReference>
<evidence type="ECO:0000256" key="5">
    <source>
        <dbReference type="ARBA" id="ARBA00022695"/>
    </source>
</evidence>
<dbReference type="InterPro" id="IPR034683">
    <property type="entry name" value="IspD/TarI"/>
</dbReference>
<dbReference type="InterPro" id="IPR001228">
    <property type="entry name" value="IspD"/>
</dbReference>
<dbReference type="HAMAP" id="MF_00108">
    <property type="entry name" value="IspD"/>
    <property type="match status" value="1"/>
</dbReference>
<evidence type="ECO:0000256" key="1">
    <source>
        <dbReference type="ARBA" id="ARBA00001282"/>
    </source>
</evidence>
<evidence type="ECO:0000313" key="8">
    <source>
        <dbReference type="EMBL" id="SHF50427.1"/>
    </source>
</evidence>
<keyword evidence="5 7" id="KW-0548">Nucleotidyltransferase</keyword>